<sequence length="110" mass="12677">MTDYLTLFKDYVIELGEKHDVDPLLLGCLYFISKPSFITSLAWLLKNFRAKKSILIPILFAAVSFSLPYVYLITAGRNIPVWVYVFICLMFIYGGFTIWKKITTKPILAD</sequence>
<dbReference type="RefSeq" id="WP_321563375.1">
    <property type="nucleotide sequence ID" value="NZ_CP139558.1"/>
</dbReference>
<protein>
    <submittedName>
        <fullName evidence="2">Uncharacterized protein</fullName>
    </submittedName>
</protein>
<evidence type="ECO:0000313" key="3">
    <source>
        <dbReference type="Proteomes" id="UP001324380"/>
    </source>
</evidence>
<keyword evidence="1" id="KW-1133">Transmembrane helix</keyword>
<dbReference type="EMBL" id="CP139558">
    <property type="protein sequence ID" value="WPU94251.1"/>
    <property type="molecule type" value="Genomic_DNA"/>
</dbReference>
<keyword evidence="3" id="KW-1185">Reference proteome</keyword>
<feature type="transmembrane region" description="Helical" evidence="1">
    <location>
        <begin position="54"/>
        <end position="73"/>
    </location>
</feature>
<proteinExistence type="predicted"/>
<organism evidence="2 3">
    <name type="scientific">Mucilaginibacter sabulilitoris</name>
    <dbReference type="NCBI Taxonomy" id="1173583"/>
    <lineage>
        <taxon>Bacteria</taxon>
        <taxon>Pseudomonadati</taxon>
        <taxon>Bacteroidota</taxon>
        <taxon>Sphingobacteriia</taxon>
        <taxon>Sphingobacteriales</taxon>
        <taxon>Sphingobacteriaceae</taxon>
        <taxon>Mucilaginibacter</taxon>
    </lineage>
</organism>
<evidence type="ECO:0000313" key="2">
    <source>
        <dbReference type="EMBL" id="WPU94251.1"/>
    </source>
</evidence>
<feature type="transmembrane region" description="Helical" evidence="1">
    <location>
        <begin position="79"/>
        <end position="99"/>
    </location>
</feature>
<reference evidence="2 3" key="1">
    <citation type="submission" date="2023-11" db="EMBL/GenBank/DDBJ databases">
        <title>Analysis of the Genomes of Mucilaginibacter gossypii cycad 4 and M. sabulilitoris SNA2: microbes with the potential for plant growth promotion.</title>
        <authorList>
            <person name="Hirsch A.M."/>
            <person name="Humm E."/>
            <person name="Rubbi M."/>
            <person name="Del Vecchio G."/>
            <person name="Ha S.M."/>
            <person name="Pellegrini M."/>
            <person name="Gunsalus R.P."/>
        </authorList>
    </citation>
    <scope>NUCLEOTIDE SEQUENCE [LARGE SCALE GENOMIC DNA]</scope>
    <source>
        <strain evidence="2 3">SNA2</strain>
    </source>
</reference>
<dbReference type="Proteomes" id="UP001324380">
    <property type="component" value="Chromosome"/>
</dbReference>
<name>A0ABZ0TNB2_9SPHI</name>
<keyword evidence="1" id="KW-0812">Transmembrane</keyword>
<accession>A0ABZ0TNB2</accession>
<gene>
    <name evidence="2" type="ORF">SNE25_01765</name>
</gene>
<feature type="transmembrane region" description="Helical" evidence="1">
    <location>
        <begin position="24"/>
        <end position="45"/>
    </location>
</feature>
<keyword evidence="1" id="KW-0472">Membrane</keyword>
<evidence type="ECO:0000256" key="1">
    <source>
        <dbReference type="SAM" id="Phobius"/>
    </source>
</evidence>